<dbReference type="InterPro" id="IPR018060">
    <property type="entry name" value="HTH_AraC"/>
</dbReference>
<proteinExistence type="predicted"/>
<dbReference type="InterPro" id="IPR020449">
    <property type="entry name" value="Tscrpt_reg_AraC-type_HTH"/>
</dbReference>
<evidence type="ECO:0000259" key="4">
    <source>
        <dbReference type="PROSITE" id="PS01124"/>
    </source>
</evidence>
<dbReference type="InterPro" id="IPR009057">
    <property type="entry name" value="Homeodomain-like_sf"/>
</dbReference>
<protein>
    <submittedName>
        <fullName evidence="5">AraC family transcriptional regulator</fullName>
    </submittedName>
</protein>
<dbReference type="Gene3D" id="1.10.10.60">
    <property type="entry name" value="Homeodomain-like"/>
    <property type="match status" value="2"/>
</dbReference>
<dbReference type="Pfam" id="PF12833">
    <property type="entry name" value="HTH_18"/>
    <property type="match status" value="1"/>
</dbReference>
<dbReference type="EMBL" id="JAIMFO010000008">
    <property type="protein sequence ID" value="MBY4798175.1"/>
    <property type="molecule type" value="Genomic_DNA"/>
</dbReference>
<name>A0ABS7MM44_9ACTN</name>
<accession>A0ABS7MM44</accession>
<keyword evidence="1" id="KW-0805">Transcription regulation</keyword>
<organism evidence="5 6">
    <name type="scientific">Collinsella ureilytica</name>
    <dbReference type="NCBI Taxonomy" id="2869515"/>
    <lineage>
        <taxon>Bacteria</taxon>
        <taxon>Bacillati</taxon>
        <taxon>Actinomycetota</taxon>
        <taxon>Coriobacteriia</taxon>
        <taxon>Coriobacteriales</taxon>
        <taxon>Coriobacteriaceae</taxon>
        <taxon>Collinsella</taxon>
    </lineage>
</organism>
<evidence type="ECO:0000256" key="2">
    <source>
        <dbReference type="ARBA" id="ARBA00023125"/>
    </source>
</evidence>
<dbReference type="PRINTS" id="PR00032">
    <property type="entry name" value="HTHARAC"/>
</dbReference>
<dbReference type="PANTHER" id="PTHR43280">
    <property type="entry name" value="ARAC-FAMILY TRANSCRIPTIONAL REGULATOR"/>
    <property type="match status" value="1"/>
</dbReference>
<dbReference type="PANTHER" id="PTHR43280:SF2">
    <property type="entry name" value="HTH-TYPE TRANSCRIPTIONAL REGULATOR EXSA"/>
    <property type="match status" value="1"/>
</dbReference>
<dbReference type="InterPro" id="IPR018062">
    <property type="entry name" value="HTH_AraC-typ_CS"/>
</dbReference>
<dbReference type="Proteomes" id="UP000700908">
    <property type="component" value="Unassembled WGS sequence"/>
</dbReference>
<evidence type="ECO:0000256" key="3">
    <source>
        <dbReference type="ARBA" id="ARBA00023163"/>
    </source>
</evidence>
<dbReference type="SUPFAM" id="SSF46689">
    <property type="entry name" value="Homeodomain-like"/>
    <property type="match status" value="1"/>
</dbReference>
<keyword evidence="3" id="KW-0804">Transcription</keyword>
<evidence type="ECO:0000256" key="1">
    <source>
        <dbReference type="ARBA" id="ARBA00023015"/>
    </source>
</evidence>
<reference evidence="5 6" key="1">
    <citation type="submission" date="2021-08" db="EMBL/GenBank/DDBJ databases">
        <title>Collinsella faecalis sp. nov. isolated from swine faeces.</title>
        <authorList>
            <person name="Oh B.S."/>
            <person name="Lee J.H."/>
        </authorList>
    </citation>
    <scope>NUCLEOTIDE SEQUENCE [LARGE SCALE GENOMIC DNA]</scope>
    <source>
        <strain evidence="5 6">AGMB00827</strain>
    </source>
</reference>
<sequence>MLSKPGAGLRAEGIVNALIADLTEALHATKTAQEHLGDSDQKRLIAEAIQLVDRLIDKGEIVSIARLATMLYVSRTRLCAIFSEEMGVGLGAYMRKQRLERGSELLLDMNLRIVDIAASLGYPSPTAFTQAFTQMFGLSPTAWRRQHA</sequence>
<keyword evidence="2" id="KW-0238">DNA-binding</keyword>
<dbReference type="SMART" id="SM00342">
    <property type="entry name" value="HTH_ARAC"/>
    <property type="match status" value="1"/>
</dbReference>
<dbReference type="PROSITE" id="PS00041">
    <property type="entry name" value="HTH_ARAC_FAMILY_1"/>
    <property type="match status" value="1"/>
</dbReference>
<comment type="caution">
    <text evidence="5">The sequence shown here is derived from an EMBL/GenBank/DDBJ whole genome shotgun (WGS) entry which is preliminary data.</text>
</comment>
<keyword evidence="6" id="KW-1185">Reference proteome</keyword>
<dbReference type="RefSeq" id="WP_222199897.1">
    <property type="nucleotide sequence ID" value="NZ_JAIMFO010000008.1"/>
</dbReference>
<gene>
    <name evidence="5" type="ORF">K6V98_07435</name>
</gene>
<feature type="domain" description="HTH araC/xylS-type" evidence="4">
    <location>
        <begin position="46"/>
        <end position="146"/>
    </location>
</feature>
<evidence type="ECO:0000313" key="5">
    <source>
        <dbReference type="EMBL" id="MBY4798175.1"/>
    </source>
</evidence>
<dbReference type="PROSITE" id="PS01124">
    <property type="entry name" value="HTH_ARAC_FAMILY_2"/>
    <property type="match status" value="1"/>
</dbReference>
<evidence type="ECO:0000313" key="6">
    <source>
        <dbReference type="Proteomes" id="UP000700908"/>
    </source>
</evidence>